<dbReference type="PANTHER" id="PTHR11439:SF483">
    <property type="entry name" value="PEPTIDE SYNTHASE GLIP-LIKE, PUTATIVE (AFU_ORTHOLOGUE AFUA_3G12920)-RELATED"/>
    <property type="match status" value="1"/>
</dbReference>
<reference evidence="1 2" key="1">
    <citation type="submission" date="2024-04" db="EMBL/GenBank/DDBJ databases">
        <title>Genome assembly C_amara_ONT_v2.</title>
        <authorList>
            <person name="Yant L."/>
            <person name="Moore C."/>
            <person name="Slenker M."/>
        </authorList>
    </citation>
    <scope>NUCLEOTIDE SEQUENCE [LARGE SCALE GENOMIC DNA]</scope>
    <source>
        <tissue evidence="1">Leaf</tissue>
    </source>
</reference>
<dbReference type="Proteomes" id="UP001558713">
    <property type="component" value="Unassembled WGS sequence"/>
</dbReference>
<protein>
    <submittedName>
        <fullName evidence="1">Retrovirus-related Pol polyprotein from transposon TNT 1-94</fullName>
    </submittedName>
</protein>
<proteinExistence type="predicted"/>
<comment type="caution">
    <text evidence="1">The sequence shown here is derived from an EMBL/GenBank/DDBJ whole genome shotgun (WGS) entry which is preliminary data.</text>
</comment>
<keyword evidence="2" id="KW-1185">Reference proteome</keyword>
<dbReference type="CDD" id="cd09272">
    <property type="entry name" value="RNase_HI_RT_Ty1"/>
    <property type="match status" value="1"/>
</dbReference>
<organism evidence="1 2">
    <name type="scientific">Cardamine amara subsp. amara</name>
    <dbReference type="NCBI Taxonomy" id="228776"/>
    <lineage>
        <taxon>Eukaryota</taxon>
        <taxon>Viridiplantae</taxon>
        <taxon>Streptophyta</taxon>
        <taxon>Embryophyta</taxon>
        <taxon>Tracheophyta</taxon>
        <taxon>Spermatophyta</taxon>
        <taxon>Magnoliopsida</taxon>
        <taxon>eudicotyledons</taxon>
        <taxon>Gunneridae</taxon>
        <taxon>Pentapetalae</taxon>
        <taxon>rosids</taxon>
        <taxon>malvids</taxon>
        <taxon>Brassicales</taxon>
        <taxon>Brassicaceae</taxon>
        <taxon>Cardamineae</taxon>
        <taxon>Cardamine</taxon>
    </lineage>
</organism>
<evidence type="ECO:0000313" key="2">
    <source>
        <dbReference type="Proteomes" id="UP001558713"/>
    </source>
</evidence>
<accession>A0ABD1C1Y1</accession>
<dbReference type="PANTHER" id="PTHR11439">
    <property type="entry name" value="GAG-POL-RELATED RETROTRANSPOSON"/>
    <property type="match status" value="1"/>
</dbReference>
<evidence type="ECO:0000313" key="1">
    <source>
        <dbReference type="EMBL" id="KAL1223476.1"/>
    </source>
</evidence>
<sequence>MYLRGTSDVGLIYGGEVPCLVACYSDSDYAGDVDNRSSMTGYVFILGNSVISWKATLQPTVMLSTTEASTCL</sequence>
<name>A0ABD1C1Y1_CARAN</name>
<gene>
    <name evidence="1" type="ORF">V5N11_003534</name>
</gene>
<dbReference type="AlphaFoldDB" id="A0ABD1C1Y1"/>
<dbReference type="EMBL" id="JBANAX010000074">
    <property type="protein sequence ID" value="KAL1223476.1"/>
    <property type="molecule type" value="Genomic_DNA"/>
</dbReference>